<dbReference type="EMBL" id="JBHRYQ010000001">
    <property type="protein sequence ID" value="MFC3809220.1"/>
    <property type="molecule type" value="Genomic_DNA"/>
</dbReference>
<proteinExistence type="predicted"/>
<sequence length="227" mass="25920">MADKFKNKYRIPSSRLQTWDYAANGLYFVTICTANREHFFGDIKTADFEEINSNSTPYLKLSEMGQIAEKYWYEIPEHFPFVKLEAFVIMPNHVHGIIVIDNTDDGIAKKSSDSKKNEINNSDTTPHAVQTPDSGVSACAMGTDLASSNTKSTQTAAASEKWKPGTLGVIINQYKRIVTIKSREIHADFGWQSRFHDHIIRDAGSFERIRNYIINNPQKWIEDKFYT</sequence>
<feature type="compositionally biased region" description="Polar residues" evidence="1">
    <location>
        <begin position="119"/>
        <end position="133"/>
    </location>
</feature>
<dbReference type="InterPro" id="IPR052715">
    <property type="entry name" value="RAYT_transposase"/>
</dbReference>
<feature type="compositionally biased region" description="Basic and acidic residues" evidence="1">
    <location>
        <begin position="109"/>
        <end position="118"/>
    </location>
</feature>
<dbReference type="PANTHER" id="PTHR36966">
    <property type="entry name" value="REP-ASSOCIATED TYROSINE TRANSPOSASE"/>
    <property type="match status" value="1"/>
</dbReference>
<dbReference type="InterPro" id="IPR036515">
    <property type="entry name" value="Transposase_17_sf"/>
</dbReference>
<evidence type="ECO:0000259" key="2">
    <source>
        <dbReference type="SMART" id="SM01321"/>
    </source>
</evidence>
<dbReference type="SUPFAM" id="SSF143422">
    <property type="entry name" value="Transposase IS200-like"/>
    <property type="match status" value="1"/>
</dbReference>
<feature type="region of interest" description="Disordered" evidence="1">
    <location>
        <begin position="109"/>
        <end position="133"/>
    </location>
</feature>
<organism evidence="3 4">
    <name type="scientific">Lacihabitans lacunae</name>
    <dbReference type="NCBI Taxonomy" id="1028214"/>
    <lineage>
        <taxon>Bacteria</taxon>
        <taxon>Pseudomonadati</taxon>
        <taxon>Bacteroidota</taxon>
        <taxon>Cytophagia</taxon>
        <taxon>Cytophagales</taxon>
        <taxon>Leadbetterellaceae</taxon>
        <taxon>Lacihabitans</taxon>
    </lineage>
</organism>
<dbReference type="PANTHER" id="PTHR36966:SF1">
    <property type="entry name" value="REP-ASSOCIATED TYROSINE TRANSPOSASE"/>
    <property type="match status" value="1"/>
</dbReference>
<reference evidence="4" key="1">
    <citation type="journal article" date="2019" name="Int. J. Syst. Evol. Microbiol.">
        <title>The Global Catalogue of Microorganisms (GCM) 10K type strain sequencing project: providing services to taxonomists for standard genome sequencing and annotation.</title>
        <authorList>
            <consortium name="The Broad Institute Genomics Platform"/>
            <consortium name="The Broad Institute Genome Sequencing Center for Infectious Disease"/>
            <person name="Wu L."/>
            <person name="Ma J."/>
        </authorList>
    </citation>
    <scope>NUCLEOTIDE SEQUENCE [LARGE SCALE GENOMIC DNA]</scope>
    <source>
        <strain evidence="4">CECT 7956</strain>
    </source>
</reference>
<accession>A0ABV7YQ96</accession>
<protein>
    <submittedName>
        <fullName evidence="3">Transposase</fullName>
    </submittedName>
</protein>
<comment type="caution">
    <text evidence="3">The sequence shown here is derived from an EMBL/GenBank/DDBJ whole genome shotgun (WGS) entry which is preliminary data.</text>
</comment>
<dbReference type="RefSeq" id="WP_379833987.1">
    <property type="nucleotide sequence ID" value="NZ_JBHRYQ010000001.1"/>
</dbReference>
<name>A0ABV7YQ96_9BACT</name>
<dbReference type="Proteomes" id="UP001595616">
    <property type="component" value="Unassembled WGS sequence"/>
</dbReference>
<gene>
    <name evidence="3" type="ORF">ACFOOI_01020</name>
</gene>
<feature type="domain" description="Transposase IS200-like" evidence="2">
    <location>
        <begin position="22"/>
        <end position="216"/>
    </location>
</feature>
<evidence type="ECO:0000313" key="4">
    <source>
        <dbReference type="Proteomes" id="UP001595616"/>
    </source>
</evidence>
<evidence type="ECO:0000256" key="1">
    <source>
        <dbReference type="SAM" id="MobiDB-lite"/>
    </source>
</evidence>
<dbReference type="Gene3D" id="3.30.70.1290">
    <property type="entry name" value="Transposase IS200-like"/>
    <property type="match status" value="1"/>
</dbReference>
<dbReference type="SMART" id="SM01321">
    <property type="entry name" value="Y1_Tnp"/>
    <property type="match status" value="1"/>
</dbReference>
<dbReference type="InterPro" id="IPR002686">
    <property type="entry name" value="Transposase_17"/>
</dbReference>
<evidence type="ECO:0000313" key="3">
    <source>
        <dbReference type="EMBL" id="MFC3809220.1"/>
    </source>
</evidence>
<keyword evidence="4" id="KW-1185">Reference proteome</keyword>